<evidence type="ECO:0000259" key="9">
    <source>
        <dbReference type="Pfam" id="PF08335"/>
    </source>
</evidence>
<keyword evidence="6 7" id="KW-0511">Multifunctional enzyme</keyword>
<gene>
    <name evidence="7" type="primary">glnE</name>
    <name evidence="10" type="ORF">C0Z10_08890</name>
</gene>
<feature type="domain" description="PII-uridylyltransferase/Glutamine-synthetase adenylyltransferase" evidence="9">
    <location>
        <begin position="355"/>
        <end position="475"/>
    </location>
</feature>
<dbReference type="GO" id="GO:0000820">
    <property type="term" value="P:regulation of glutamine family amino acid metabolic process"/>
    <property type="evidence" value="ECO:0007669"/>
    <property type="project" value="UniProtKB-UniRule"/>
</dbReference>
<dbReference type="EC" id="2.7.7.89" evidence="7"/>
<feature type="domain" description="PII-uridylyltransferase/Glutamine-synthetase adenylyltransferase" evidence="9">
    <location>
        <begin position="862"/>
        <end position="988"/>
    </location>
</feature>
<evidence type="ECO:0000313" key="10">
    <source>
        <dbReference type="EMBL" id="AZZ39848.1"/>
    </source>
</evidence>
<protein>
    <recommendedName>
        <fullName evidence="7">Bifunctional glutamine synthetase adenylyltransferase/adenylyl-removing enzyme</fullName>
    </recommendedName>
    <alternativeName>
        <fullName evidence="7">ATP:glutamine synthetase adenylyltransferase</fullName>
    </alternativeName>
    <alternativeName>
        <fullName evidence="7">ATase</fullName>
    </alternativeName>
    <domain>
        <recommendedName>
            <fullName evidence="7">Glutamine synthetase adenylyl-L-tyrosine phosphorylase</fullName>
            <ecNumber evidence="7">2.7.7.89</ecNumber>
        </recommendedName>
        <alternativeName>
            <fullName evidence="7">Adenylyl removase</fullName>
            <shortName evidence="7">AR</shortName>
            <shortName evidence="7">AT-N</shortName>
        </alternativeName>
    </domain>
    <domain>
        <recommendedName>
            <fullName evidence="7">Glutamine synthetase adenylyl transferase</fullName>
            <ecNumber evidence="7">2.7.7.42</ecNumber>
        </recommendedName>
        <alternativeName>
            <fullName evidence="7">Adenylyl transferase</fullName>
            <shortName evidence="7">AT</shortName>
            <shortName evidence="7">AT-C</shortName>
        </alternativeName>
    </domain>
</protein>
<dbReference type="GO" id="GO:0047388">
    <property type="term" value="F:[glutamine synthetase]-adenylyl-L-tyrosine phosphorylase activity"/>
    <property type="evidence" value="ECO:0007669"/>
    <property type="project" value="UniProtKB-EC"/>
</dbReference>
<proteinExistence type="inferred from homology"/>
<evidence type="ECO:0000256" key="7">
    <source>
        <dbReference type="HAMAP-Rule" id="MF_00802"/>
    </source>
</evidence>
<evidence type="ECO:0000313" key="11">
    <source>
        <dbReference type="Proteomes" id="UP000285875"/>
    </source>
</evidence>
<comment type="catalytic activity">
    <reaction evidence="7">
        <text>[glutamine synthetase]-L-tyrosine + ATP = [glutamine synthetase]-O(4)-(5'-adenylyl)-L-tyrosine + diphosphate</text>
        <dbReference type="Rhea" id="RHEA:18589"/>
        <dbReference type="Rhea" id="RHEA-COMP:10660"/>
        <dbReference type="Rhea" id="RHEA-COMP:10661"/>
        <dbReference type="ChEBI" id="CHEBI:30616"/>
        <dbReference type="ChEBI" id="CHEBI:33019"/>
        <dbReference type="ChEBI" id="CHEBI:46858"/>
        <dbReference type="ChEBI" id="CHEBI:83624"/>
        <dbReference type="EC" id="2.7.7.42"/>
    </reaction>
</comment>
<dbReference type="HAMAP" id="MF_00802">
    <property type="entry name" value="GlnE"/>
    <property type="match status" value="1"/>
</dbReference>
<dbReference type="EMBL" id="CP025570">
    <property type="protein sequence ID" value="AZZ39848.1"/>
    <property type="molecule type" value="Genomic_DNA"/>
</dbReference>
<dbReference type="CDD" id="cd05401">
    <property type="entry name" value="NT_GlnE_GlnD_like"/>
    <property type="match status" value="2"/>
</dbReference>
<dbReference type="SUPFAM" id="SSF81593">
    <property type="entry name" value="Nucleotidyltransferase substrate binding subunit/domain"/>
    <property type="match status" value="2"/>
</dbReference>
<dbReference type="AlphaFoldDB" id="A0A3Q9ULH7"/>
<feature type="region of interest" description="Adenylyl transferase" evidence="7">
    <location>
        <begin position="505"/>
        <end position="991"/>
    </location>
</feature>
<keyword evidence="5 7" id="KW-0460">Magnesium</keyword>
<dbReference type="Proteomes" id="UP000285875">
    <property type="component" value="Chromosome"/>
</dbReference>
<name>A0A3Q9ULH7_9ACTN</name>
<keyword evidence="3 7" id="KW-0547">Nucleotide-binding</keyword>
<evidence type="ECO:0000256" key="2">
    <source>
        <dbReference type="ARBA" id="ARBA00022695"/>
    </source>
</evidence>
<dbReference type="InterPro" id="IPR013546">
    <property type="entry name" value="PII_UdlTrfase/GS_AdlTrfase"/>
</dbReference>
<dbReference type="Pfam" id="PF03710">
    <property type="entry name" value="GlnE"/>
    <property type="match status" value="2"/>
</dbReference>
<dbReference type="Pfam" id="PF08335">
    <property type="entry name" value="GlnD_UR_UTase"/>
    <property type="match status" value="2"/>
</dbReference>
<evidence type="ECO:0000256" key="3">
    <source>
        <dbReference type="ARBA" id="ARBA00022741"/>
    </source>
</evidence>
<dbReference type="GO" id="GO:0005829">
    <property type="term" value="C:cytosol"/>
    <property type="evidence" value="ECO:0007669"/>
    <property type="project" value="TreeGrafter"/>
</dbReference>
<keyword evidence="4 7" id="KW-0067">ATP-binding</keyword>
<dbReference type="InterPro" id="IPR043519">
    <property type="entry name" value="NT_sf"/>
</dbReference>
<dbReference type="RefSeq" id="WP_097799132.1">
    <property type="nucleotide sequence ID" value="NZ_CP025570.1"/>
</dbReference>
<accession>A0A3Q9ULH7</accession>
<dbReference type="KEGG" id="aji:C0Z10_08890"/>
<dbReference type="Gene3D" id="1.20.120.330">
    <property type="entry name" value="Nucleotidyltransferases domain 2"/>
    <property type="match status" value="2"/>
</dbReference>
<feature type="domain" description="Glutamate-ammonia ligase adenylyltransferase repeated" evidence="8">
    <location>
        <begin position="83"/>
        <end position="332"/>
    </location>
</feature>
<dbReference type="InterPro" id="IPR005190">
    <property type="entry name" value="GlnE_rpt_dom"/>
</dbReference>
<dbReference type="GO" id="GO:0008882">
    <property type="term" value="F:[glutamate-ammonia-ligase] adenylyltransferase activity"/>
    <property type="evidence" value="ECO:0007669"/>
    <property type="project" value="UniProtKB-UniRule"/>
</dbReference>
<organism evidence="10 11">
    <name type="scientific">Acidipropionibacterium jensenii</name>
    <dbReference type="NCBI Taxonomy" id="1749"/>
    <lineage>
        <taxon>Bacteria</taxon>
        <taxon>Bacillati</taxon>
        <taxon>Actinomycetota</taxon>
        <taxon>Actinomycetes</taxon>
        <taxon>Propionibacteriales</taxon>
        <taxon>Propionibacteriaceae</taxon>
        <taxon>Acidipropionibacterium</taxon>
    </lineage>
</organism>
<comment type="cofactor">
    <cofactor evidence="7">
        <name>Mg(2+)</name>
        <dbReference type="ChEBI" id="CHEBI:18420"/>
    </cofactor>
</comment>
<evidence type="ECO:0000259" key="8">
    <source>
        <dbReference type="Pfam" id="PF03710"/>
    </source>
</evidence>
<dbReference type="NCBIfam" id="NF010707">
    <property type="entry name" value="PRK14109.1"/>
    <property type="match status" value="1"/>
</dbReference>
<evidence type="ECO:0000256" key="6">
    <source>
        <dbReference type="ARBA" id="ARBA00023268"/>
    </source>
</evidence>
<dbReference type="PANTHER" id="PTHR30621">
    <property type="entry name" value="GLUTAMINE SYNTHETASE ADENYLYLTRANSFERASE"/>
    <property type="match status" value="1"/>
</dbReference>
<dbReference type="Gene3D" id="3.30.460.10">
    <property type="entry name" value="Beta Polymerase, domain 2"/>
    <property type="match status" value="2"/>
</dbReference>
<comment type="function">
    <text evidence="7">Involved in the regulation of glutamine synthetase GlnA, a key enzyme in the process to assimilate ammonia. When cellular nitrogen levels are high, the C-terminal adenylyl transferase (AT) inactivates GlnA by covalent transfer of an adenylyl group from ATP to specific tyrosine residue of GlnA, thus reducing its activity. Conversely, when nitrogen levels are low, the N-terminal adenylyl removase (AR) activates GlnA by removing the adenylyl group by phosphorolysis, increasing its activity. The regulatory region of GlnE binds the signal transduction protein PII (GlnB) which indicates the nitrogen status of the cell.</text>
</comment>
<reference evidence="11" key="1">
    <citation type="submission" date="2017-12" db="EMBL/GenBank/DDBJ databases">
        <title>Whole genome sequencing of Acidipropionibacterium jensenii strains JS279 and JS280.</title>
        <authorList>
            <person name="Deptula P."/>
            <person name="Laine P."/>
            <person name="Smolander O.-P."/>
            <person name="Paulin L."/>
            <person name="Auvinen P."/>
            <person name="Varmanen P."/>
        </authorList>
    </citation>
    <scope>NUCLEOTIDE SEQUENCE [LARGE SCALE GENOMIC DNA]</scope>
    <source>
        <strain evidence="11">JS280</strain>
    </source>
</reference>
<feature type="region of interest" description="Adenylyl removase" evidence="7">
    <location>
        <begin position="1"/>
        <end position="497"/>
    </location>
</feature>
<dbReference type="InterPro" id="IPR023057">
    <property type="entry name" value="GlnE"/>
</dbReference>
<dbReference type="EC" id="2.7.7.42" evidence="7"/>
<evidence type="ECO:0000256" key="4">
    <source>
        <dbReference type="ARBA" id="ARBA00022840"/>
    </source>
</evidence>
<comment type="similarity">
    <text evidence="7">Belongs to the GlnE family.</text>
</comment>
<keyword evidence="1 7" id="KW-0808">Transferase</keyword>
<dbReference type="SUPFAM" id="SSF81301">
    <property type="entry name" value="Nucleotidyltransferase"/>
    <property type="match status" value="2"/>
</dbReference>
<dbReference type="GO" id="GO:0005524">
    <property type="term" value="F:ATP binding"/>
    <property type="evidence" value="ECO:0007669"/>
    <property type="project" value="UniProtKB-UniRule"/>
</dbReference>
<sequence>MDRTTTIAAELARRGAADGPRAAGLHDTIAQLLDAAPGSLAAWEDHLEECADVDMALFSLVDIAEAAPGATAAALSDDAVARRLVRLLGVSSELGRHLASHPEDLDQVVREPVRMPADRIAADLLAEVGAAPDADGFLVAGQDPARQTDPDRGADLLRLANRRHLVRIASRDVDASECAEILDDIAAELADLADAIIETALALARAQTPGHRDARLAVVAMGKCGAQELNYVSDVDVIHIAEPARPDVSTERAVTVAAKLAGTLTRICSARSAAGTIWQVDAALRPEGNAGPLVRTLDSMATYYRNWAKNWEFQALMKARPMAGDRDLGGQFCELVSPMVWSVGEKEQFVAQTRAMRTRVVSLIPAREKDREIKLGSGGLRDVEFTIQLLQLVHGRHDESLRQRSTLRALAALAAGGYISRGDAEHLDTAYRLERLMEHRLQLFQLRRTHLLPTDEAGLRRLARSLGLHTPQEVTGVWRATSRAVLRSHNRVFYSPLVEAVARIPSQELRLTPQAAEDRMRALGFADPRSALRHIEALTQGTTRAKRIQAQLMPVMLEWLANGPNPDAGMLAFRRVSESLGESHWYLRALRDEGAMAQRLAFVLSTSRYATEILDHAPETVQILVEEDLVPRGHDDILREMTAVAARHETVEDAVTAVRAVRRRELFRIVVANILDRIDVLQTAAGLSDLAGATVDAALETVSREVDQPPRIGVVAMGRWGGGEMSYASDADAMFVVEDAGGAEAVTAATRIVTRVRSLLGAAGPDPKLDLDAGLRPEGRSGAMVRSLSSYRAYYRRWSSTWESQALLRARHGAGDRELTAALLDSVSHLRWPPGGLTAGQLGEIRKLKARMEAERIPRGVSPHRHLKMGPGGLADVEWTIQVMQLQHAAEVAGLQTTSTVRALQAALDAGLLSDTQDVALQVAWREASRMRNAILIVSGRASDVIPTDPKELDGIARLLGLGLGASAQVMENHLRRCRLASKAVDQLFWS</sequence>
<comment type="catalytic activity">
    <reaction evidence="7">
        <text>[glutamine synthetase]-O(4)-(5'-adenylyl)-L-tyrosine + phosphate = [glutamine synthetase]-L-tyrosine + ADP</text>
        <dbReference type="Rhea" id="RHEA:43716"/>
        <dbReference type="Rhea" id="RHEA-COMP:10660"/>
        <dbReference type="Rhea" id="RHEA-COMP:10661"/>
        <dbReference type="ChEBI" id="CHEBI:43474"/>
        <dbReference type="ChEBI" id="CHEBI:46858"/>
        <dbReference type="ChEBI" id="CHEBI:83624"/>
        <dbReference type="ChEBI" id="CHEBI:456216"/>
        <dbReference type="EC" id="2.7.7.89"/>
    </reaction>
</comment>
<keyword evidence="2 7" id="KW-0548">Nucleotidyltransferase</keyword>
<dbReference type="GO" id="GO:0000287">
    <property type="term" value="F:magnesium ion binding"/>
    <property type="evidence" value="ECO:0007669"/>
    <property type="project" value="UniProtKB-UniRule"/>
</dbReference>
<evidence type="ECO:0000256" key="5">
    <source>
        <dbReference type="ARBA" id="ARBA00022842"/>
    </source>
</evidence>
<dbReference type="PANTHER" id="PTHR30621:SF0">
    <property type="entry name" value="BIFUNCTIONAL GLUTAMINE SYNTHETASE ADENYLYLTRANSFERASE_ADENYLYL-REMOVING ENZYME"/>
    <property type="match status" value="1"/>
</dbReference>
<evidence type="ECO:0000256" key="1">
    <source>
        <dbReference type="ARBA" id="ARBA00022679"/>
    </source>
</evidence>
<feature type="domain" description="Glutamate-ammonia ligase adenylyltransferase repeated" evidence="8">
    <location>
        <begin position="598"/>
        <end position="824"/>
    </location>
</feature>